<gene>
    <name evidence="2" type="ORF">K7C98_42660</name>
</gene>
<comment type="caution">
    <text evidence="2">The sequence shown here is derived from an EMBL/GenBank/DDBJ whole genome shotgun (WGS) entry which is preliminary data.</text>
</comment>
<keyword evidence="3" id="KW-1185">Reference proteome</keyword>
<proteinExistence type="predicted"/>
<evidence type="ECO:0000313" key="2">
    <source>
        <dbReference type="EMBL" id="MBZ5715975.1"/>
    </source>
</evidence>
<dbReference type="RefSeq" id="WP_224197714.1">
    <property type="nucleotide sequence ID" value="NZ_JAIRAU010000059.1"/>
</dbReference>
<organism evidence="2 3">
    <name type="scientific">Nannocystis pusilla</name>
    <dbReference type="NCBI Taxonomy" id="889268"/>
    <lineage>
        <taxon>Bacteria</taxon>
        <taxon>Pseudomonadati</taxon>
        <taxon>Myxococcota</taxon>
        <taxon>Polyangia</taxon>
        <taxon>Nannocystales</taxon>
        <taxon>Nannocystaceae</taxon>
        <taxon>Nannocystis</taxon>
    </lineage>
</organism>
<dbReference type="Proteomes" id="UP001139031">
    <property type="component" value="Unassembled WGS sequence"/>
</dbReference>
<accession>A0ABS7U6N3</accession>
<evidence type="ECO:0000256" key="1">
    <source>
        <dbReference type="SAM" id="MobiDB-lite"/>
    </source>
</evidence>
<feature type="compositionally biased region" description="Low complexity" evidence="1">
    <location>
        <begin position="41"/>
        <end position="101"/>
    </location>
</feature>
<dbReference type="EMBL" id="JAIRAU010000059">
    <property type="protein sequence ID" value="MBZ5715975.1"/>
    <property type="molecule type" value="Genomic_DNA"/>
</dbReference>
<name>A0ABS7U6N3_9BACT</name>
<evidence type="ECO:0000313" key="3">
    <source>
        <dbReference type="Proteomes" id="UP001139031"/>
    </source>
</evidence>
<feature type="region of interest" description="Disordered" evidence="1">
    <location>
        <begin position="41"/>
        <end position="120"/>
    </location>
</feature>
<protein>
    <submittedName>
        <fullName evidence="2">Uncharacterized protein</fullName>
    </submittedName>
</protein>
<sequence length="301" mass="31384">MPMLQPWPRTAWLPALALTAAVGCQDNYEMVTAALNTVSESASATGTGTDATGSTTESTTADVPTTTAVPTTSGEGSMSDSNSGGTDGTTSTTGETSQTTGWDPTATTGPPATCDAPEDCTGEGSGDLSTFVLPFFRGEVCYADKLRPGDGLPISWNPCVHPCIDPKKLGWRYLVRCTGGVGCEIAFLQYYREATGSNCPSDVFAKFNEAGCKYIGPHYGLSEGLTSFGYPDDKLLVPFITNADATAVNDLEPAAQVWTRIDGHTQSPDRYVPLSVSDANPAPPMQCGPGVAGCTCKQIGF</sequence>
<reference evidence="2" key="1">
    <citation type="submission" date="2021-08" db="EMBL/GenBank/DDBJ databases">
        <authorList>
            <person name="Stevens D.C."/>
        </authorList>
    </citation>
    <scope>NUCLEOTIDE SEQUENCE</scope>
    <source>
        <strain evidence="2">DSM 53165</strain>
    </source>
</reference>